<dbReference type="InterPro" id="IPR017939">
    <property type="entry name" value="G-Glutamylcylcotransferase"/>
</dbReference>
<feature type="binding site" evidence="4">
    <location>
        <position position="155"/>
    </location>
    <ligand>
        <name>substrate</name>
    </ligand>
</feature>
<evidence type="ECO:0000313" key="7">
    <source>
        <dbReference type="Proteomes" id="UP000653454"/>
    </source>
</evidence>
<keyword evidence="2" id="KW-0456">Lyase</keyword>
<dbReference type="PANTHER" id="PTHR12935">
    <property type="entry name" value="GAMMA-GLUTAMYLCYCLOTRANSFERASE"/>
    <property type="match status" value="1"/>
</dbReference>
<keyword evidence="7" id="KW-1185">Reference proteome</keyword>
<comment type="caution">
    <text evidence="6">The sequence shown here is derived from an EMBL/GenBank/DDBJ whole genome shotgun (WGS) entry which is preliminary data.</text>
</comment>
<dbReference type="CDD" id="cd06661">
    <property type="entry name" value="GGCT_like"/>
    <property type="match status" value="1"/>
</dbReference>
<dbReference type="AlphaFoldDB" id="A0A8S4G6Z5"/>
<dbReference type="Proteomes" id="UP000653454">
    <property type="component" value="Unassembled WGS sequence"/>
</dbReference>
<proteinExistence type="predicted"/>
<dbReference type="SUPFAM" id="SSF110857">
    <property type="entry name" value="Gamma-glutamyl cyclotransferase-like"/>
    <property type="match status" value="1"/>
</dbReference>
<feature type="active site" description="Proton acceptor" evidence="3">
    <location>
        <position position="104"/>
    </location>
</feature>
<name>A0A8S4G6Z5_PLUXY</name>
<sequence>MNKLVNLFILFVLSVVVKSKVINNDRFYYFAYGSNLLARRLHIQNPSAFFISPAKLKDHRLDFNMYTKTWRGAAATIVPDHGSVVWGALWTIESSFLKHLDDQEGVDAGWYFPKFVNVTVPGGAVVEARTYQETVNPPKVDPENIPLERRPSNTYMQVIIDGAIQCGLPPHYIQYLYTFPTNGRVAARKMLEQLGYLHYAENAENNYTHL</sequence>
<dbReference type="GO" id="GO:0003839">
    <property type="term" value="F:gamma-glutamylcyclotransferase activity"/>
    <property type="evidence" value="ECO:0007669"/>
    <property type="project" value="UniProtKB-EC"/>
</dbReference>
<keyword evidence="5" id="KW-0732">Signal</keyword>
<protein>
    <recommendedName>
        <fullName evidence="1">gamma-glutamylcyclotransferase</fullName>
        <ecNumber evidence="1">4.3.2.9</ecNumber>
    </recommendedName>
</protein>
<evidence type="ECO:0000256" key="3">
    <source>
        <dbReference type="PIRSR" id="PIRSR617939-1"/>
    </source>
</evidence>
<evidence type="ECO:0000256" key="2">
    <source>
        <dbReference type="ARBA" id="ARBA00023239"/>
    </source>
</evidence>
<evidence type="ECO:0000313" key="6">
    <source>
        <dbReference type="EMBL" id="CAG9135634.1"/>
    </source>
</evidence>
<accession>A0A8S4G6Z5</accession>
<reference evidence="6" key="1">
    <citation type="submission" date="2020-11" db="EMBL/GenBank/DDBJ databases">
        <authorList>
            <person name="Whiteford S."/>
        </authorList>
    </citation>
    <scope>NUCLEOTIDE SEQUENCE</scope>
</reference>
<dbReference type="Pfam" id="PF13772">
    <property type="entry name" value="AIG2_2"/>
    <property type="match status" value="1"/>
</dbReference>
<dbReference type="EC" id="4.3.2.9" evidence="1"/>
<gene>
    <name evidence="6" type="ORF">PLXY2_LOCUS13874</name>
</gene>
<dbReference type="InterPro" id="IPR013024">
    <property type="entry name" value="GGCT-like"/>
</dbReference>
<dbReference type="Gene3D" id="3.10.490.10">
    <property type="entry name" value="Gamma-glutamyl cyclotransferase-like"/>
    <property type="match status" value="1"/>
</dbReference>
<evidence type="ECO:0000256" key="1">
    <source>
        <dbReference type="ARBA" id="ARBA00012346"/>
    </source>
</evidence>
<organism evidence="6 7">
    <name type="scientific">Plutella xylostella</name>
    <name type="common">Diamondback moth</name>
    <name type="synonym">Plutella maculipennis</name>
    <dbReference type="NCBI Taxonomy" id="51655"/>
    <lineage>
        <taxon>Eukaryota</taxon>
        <taxon>Metazoa</taxon>
        <taxon>Ecdysozoa</taxon>
        <taxon>Arthropoda</taxon>
        <taxon>Hexapoda</taxon>
        <taxon>Insecta</taxon>
        <taxon>Pterygota</taxon>
        <taxon>Neoptera</taxon>
        <taxon>Endopterygota</taxon>
        <taxon>Lepidoptera</taxon>
        <taxon>Glossata</taxon>
        <taxon>Ditrysia</taxon>
        <taxon>Yponomeutoidea</taxon>
        <taxon>Plutellidae</taxon>
        <taxon>Plutella</taxon>
    </lineage>
</organism>
<feature type="signal peptide" evidence="5">
    <location>
        <begin position="1"/>
        <end position="19"/>
    </location>
</feature>
<dbReference type="PANTHER" id="PTHR12935:SF0">
    <property type="entry name" value="GAMMA-GLUTAMYLCYCLOTRANSFERASE"/>
    <property type="match status" value="1"/>
</dbReference>
<evidence type="ECO:0000256" key="4">
    <source>
        <dbReference type="PIRSR" id="PIRSR617939-2"/>
    </source>
</evidence>
<evidence type="ECO:0000256" key="5">
    <source>
        <dbReference type="SAM" id="SignalP"/>
    </source>
</evidence>
<feature type="binding site" evidence="4">
    <location>
        <begin position="29"/>
        <end position="34"/>
    </location>
    <ligand>
        <name>substrate</name>
    </ligand>
</feature>
<dbReference type="EMBL" id="CAJHNJ030000109">
    <property type="protein sequence ID" value="CAG9135634.1"/>
    <property type="molecule type" value="Genomic_DNA"/>
</dbReference>
<dbReference type="InterPro" id="IPR036568">
    <property type="entry name" value="GGCT-like_sf"/>
</dbReference>
<feature type="chain" id="PRO_5035752063" description="gamma-glutamylcyclotransferase" evidence="5">
    <location>
        <begin position="20"/>
        <end position="210"/>
    </location>
</feature>